<feature type="compositionally biased region" description="Low complexity" evidence="12">
    <location>
        <begin position="1"/>
        <end position="17"/>
    </location>
</feature>
<comment type="similarity">
    <text evidence="11">Belongs to the light-harvesting chlorophyll a/b-binding (LHC) protein family.</text>
</comment>
<reference evidence="13" key="1">
    <citation type="submission" date="2020-10" db="EMBL/GenBank/DDBJ databases">
        <authorList>
            <person name="Han B."/>
            <person name="Lu T."/>
            <person name="Zhao Q."/>
            <person name="Huang X."/>
            <person name="Zhao Y."/>
        </authorList>
    </citation>
    <scope>NUCLEOTIDE SEQUENCE</scope>
</reference>
<evidence type="ECO:0000256" key="1">
    <source>
        <dbReference type="ARBA" id="ARBA00003803"/>
    </source>
</evidence>
<evidence type="ECO:0000313" key="14">
    <source>
        <dbReference type="Proteomes" id="UP000604825"/>
    </source>
</evidence>
<evidence type="ECO:0000256" key="5">
    <source>
        <dbReference type="ARBA" id="ARBA00022528"/>
    </source>
</evidence>
<dbReference type="Proteomes" id="UP000604825">
    <property type="component" value="Unassembled WGS sequence"/>
</dbReference>
<evidence type="ECO:0000256" key="3">
    <source>
        <dbReference type="ARBA" id="ARBA00011769"/>
    </source>
</evidence>
<sequence>MALVSASSSSTTAVAALPRNGQRASSSFLGGKMLLRQAEAARPSFAVRAAADPNRPIWFPGSTPPRGSTAAFPATSALIPGASDLTGEPAVERAGGAGALPVGDARRGGHLHPGFLTKIGILNTPFWYTAGEQQYFTDTTTLFIIELILIGWAEGRRWADIIKPGSVNTDPIFPSNKLTGTDVGYPGGLWFDPLGWGSGSPEKIRSCAPRRSERTPRHAFAVMGAWFQAEYTGTGPIDNLFAHLADPGHATIFQAFTPK</sequence>
<feature type="binding site" evidence="10">
    <location>
        <position position="133"/>
    </location>
    <ligand>
        <name>chlorophyll a</name>
        <dbReference type="ChEBI" id="CHEBI:58416"/>
        <label>1</label>
    </ligand>
</feature>
<comment type="function">
    <text evidence="1 11">The light-harvesting complex (LHC) functions as a light receptor, it captures and delivers excitation energy to photosystems with which it is closely associated.</text>
</comment>
<keyword evidence="11" id="KW-0603">Photosystem I</keyword>
<feature type="binding site" evidence="10">
    <location>
        <position position="228"/>
    </location>
    <ligand>
        <name>chlorophyll a</name>
        <dbReference type="ChEBI" id="CHEBI:58416"/>
        <label>1</label>
    </ligand>
</feature>
<feature type="binding site" evidence="10">
    <location>
        <position position="243"/>
    </location>
    <ligand>
        <name>chlorophyll a</name>
        <dbReference type="ChEBI" id="CHEBI:58416"/>
        <label>1</label>
    </ligand>
</feature>
<evidence type="ECO:0000256" key="12">
    <source>
        <dbReference type="SAM" id="MobiDB-lite"/>
    </source>
</evidence>
<dbReference type="GO" id="GO:0009522">
    <property type="term" value="C:photosystem I"/>
    <property type="evidence" value="ECO:0007669"/>
    <property type="project" value="UniProtKB-KW"/>
</dbReference>
<evidence type="ECO:0000256" key="9">
    <source>
        <dbReference type="ARBA" id="ARBA00022991"/>
    </source>
</evidence>
<evidence type="ECO:0000256" key="7">
    <source>
        <dbReference type="ARBA" id="ARBA00022640"/>
    </source>
</evidence>
<proteinExistence type="inferred from homology"/>
<dbReference type="SUPFAM" id="SSF103511">
    <property type="entry name" value="Chlorophyll a-b binding protein"/>
    <property type="match status" value="1"/>
</dbReference>
<evidence type="ECO:0000256" key="8">
    <source>
        <dbReference type="ARBA" id="ARBA00022946"/>
    </source>
</evidence>
<keyword evidence="4 10" id="KW-0148">Chlorophyll</keyword>
<keyword evidence="7 11" id="KW-0934">Plastid</keyword>
<comment type="subunit">
    <text evidence="3">The LHC complex consists of chlorophyll a-b binding proteins.</text>
</comment>
<dbReference type="OrthoDB" id="423598at2759"/>
<evidence type="ECO:0000256" key="11">
    <source>
        <dbReference type="RuleBase" id="RU363080"/>
    </source>
</evidence>
<feature type="binding site" evidence="10">
    <location>
        <position position="92"/>
    </location>
    <ligand>
        <name>chlorophyll a</name>
        <dbReference type="ChEBI" id="CHEBI:58416"/>
        <label>1</label>
    </ligand>
</feature>
<dbReference type="InterPro" id="IPR001344">
    <property type="entry name" value="Chloro_AB-bd_pln"/>
</dbReference>
<keyword evidence="11" id="KW-0604">Photosystem II</keyword>
<evidence type="ECO:0000256" key="6">
    <source>
        <dbReference type="ARBA" id="ARBA00022531"/>
    </source>
</evidence>
<comment type="caution">
    <text evidence="13">The sequence shown here is derived from an EMBL/GenBank/DDBJ whole genome shotgun (WGS) entry which is preliminary data.</text>
</comment>
<evidence type="ECO:0000256" key="2">
    <source>
        <dbReference type="ARBA" id="ARBA00004334"/>
    </source>
</evidence>
<keyword evidence="5 11" id="KW-0150">Chloroplast</keyword>
<name>A0A811SRN2_9POAL</name>
<organism evidence="13 14">
    <name type="scientific">Miscanthus lutarioriparius</name>
    <dbReference type="NCBI Taxonomy" id="422564"/>
    <lineage>
        <taxon>Eukaryota</taxon>
        <taxon>Viridiplantae</taxon>
        <taxon>Streptophyta</taxon>
        <taxon>Embryophyta</taxon>
        <taxon>Tracheophyta</taxon>
        <taxon>Spermatophyta</taxon>
        <taxon>Magnoliopsida</taxon>
        <taxon>Liliopsida</taxon>
        <taxon>Poales</taxon>
        <taxon>Poaceae</taxon>
        <taxon>PACMAD clade</taxon>
        <taxon>Panicoideae</taxon>
        <taxon>Andropogonodae</taxon>
        <taxon>Andropogoneae</taxon>
        <taxon>Saccharinae</taxon>
        <taxon>Miscanthus</taxon>
    </lineage>
</organism>
<dbReference type="GO" id="GO:0016168">
    <property type="term" value="F:chlorophyll binding"/>
    <property type="evidence" value="ECO:0007669"/>
    <property type="project" value="UniProtKB-KW"/>
</dbReference>
<keyword evidence="8" id="KW-0809">Transit peptide</keyword>
<keyword evidence="6 11" id="KW-0602">Photosynthesis</keyword>
<dbReference type="GO" id="GO:0009523">
    <property type="term" value="C:photosystem II"/>
    <property type="evidence" value="ECO:0007669"/>
    <property type="project" value="UniProtKB-KW"/>
</dbReference>
<feature type="region of interest" description="Disordered" evidence="12">
    <location>
        <begin position="1"/>
        <end position="24"/>
    </location>
</feature>
<dbReference type="AlphaFoldDB" id="A0A811SRN2"/>
<dbReference type="GO" id="GO:0009535">
    <property type="term" value="C:chloroplast thylakoid membrane"/>
    <property type="evidence" value="ECO:0007669"/>
    <property type="project" value="UniProtKB-SubCell"/>
</dbReference>
<dbReference type="Gene3D" id="1.10.3460.10">
    <property type="entry name" value="Chlorophyll a/b binding protein domain"/>
    <property type="match status" value="1"/>
</dbReference>
<dbReference type="PANTHER" id="PTHR21649">
    <property type="entry name" value="CHLOROPHYLL A/B BINDING PROTEIN"/>
    <property type="match status" value="1"/>
</dbReference>
<comment type="subcellular location">
    <subcellularLocation>
        <location evidence="2 11">Plastid</location>
        <location evidence="2 11">Chloroplast thylakoid membrane</location>
    </subcellularLocation>
</comment>
<dbReference type="EMBL" id="CAJGYO010000794">
    <property type="protein sequence ID" value="CAD6343558.1"/>
    <property type="molecule type" value="Genomic_DNA"/>
</dbReference>
<feature type="binding site" description="axial binding residue" evidence="10">
    <location>
        <position position="217"/>
    </location>
    <ligand>
        <name>chlorophyll a</name>
        <dbReference type="ChEBI" id="CHEBI:58416"/>
        <label>3</label>
    </ligand>
    <ligandPart>
        <name>Mg</name>
        <dbReference type="ChEBI" id="CHEBI:25107"/>
    </ligandPart>
</feature>
<keyword evidence="11" id="KW-0793">Thylakoid</keyword>
<evidence type="ECO:0000256" key="10">
    <source>
        <dbReference type="PIRSR" id="PIRSR601344-1"/>
    </source>
</evidence>
<dbReference type="Pfam" id="PF00504">
    <property type="entry name" value="Chloroa_b-bind"/>
    <property type="match status" value="1"/>
</dbReference>
<keyword evidence="9 11" id="KW-0157">Chromophore</keyword>
<evidence type="ECO:0000313" key="13">
    <source>
        <dbReference type="EMBL" id="CAD6343558.1"/>
    </source>
</evidence>
<evidence type="ECO:0000256" key="4">
    <source>
        <dbReference type="ARBA" id="ARBA00022494"/>
    </source>
</evidence>
<dbReference type="GO" id="GO:0009765">
    <property type="term" value="P:photosynthesis, light harvesting"/>
    <property type="evidence" value="ECO:0007669"/>
    <property type="project" value="InterPro"/>
</dbReference>
<accession>A0A811SRN2</accession>
<dbReference type="InterPro" id="IPR022796">
    <property type="entry name" value="Chloroa_b-bind"/>
</dbReference>
<protein>
    <recommendedName>
        <fullName evidence="11">Chlorophyll a-b binding protein, chloroplastic</fullName>
    </recommendedName>
</protein>
<keyword evidence="14" id="KW-1185">Reference proteome</keyword>
<gene>
    <name evidence="13" type="ORF">NCGR_LOCUS67656</name>
</gene>